<sequence length="174" mass="19797">MLNAHYTIDINGEKAKVHISGLIPCENLTGNASALHLRTIQDLSKPWMTEHSSVASFKVDTFDIEDCRRHTESFPEVGALIKLSYFWSGLSDDYEMLCQTIHSGCSDELVFSGYIWVKDMFDRGEVNQVVSNWAILQTEKMTHLASHVSSLNDDEFFIASQNNAILEKIRNYFN</sequence>
<keyword evidence="2" id="KW-1185">Reference proteome</keyword>
<dbReference type="Proteomes" id="UP000027192">
    <property type="component" value="Unassembled WGS sequence"/>
</dbReference>
<dbReference type="AlphaFoldDB" id="A0A066RPH6"/>
<reference evidence="1 2" key="1">
    <citation type="submission" date="2014-04" db="EMBL/GenBank/DDBJ databases">
        <title>Draft genome sequence of Photobacterium halotolerans S2753: a solonamide, ngercheumicin and holomycin producer.</title>
        <authorList>
            <person name="Machado H.R."/>
            <person name="Gram L."/>
        </authorList>
    </citation>
    <scope>NUCLEOTIDE SEQUENCE [LARGE SCALE GENOMIC DNA]</scope>
    <source>
        <strain evidence="1 2">S2753</strain>
    </source>
</reference>
<gene>
    <name evidence="1" type="ORF">EA58_14825</name>
</gene>
<proteinExistence type="predicted"/>
<protein>
    <submittedName>
        <fullName evidence="1">Uncharacterized protein</fullName>
    </submittedName>
</protein>
<comment type="caution">
    <text evidence="1">The sequence shown here is derived from an EMBL/GenBank/DDBJ whole genome shotgun (WGS) entry which is preliminary data.</text>
</comment>
<dbReference type="RefSeq" id="WP_036754050.1">
    <property type="nucleotide sequence ID" value="NZ_JAGSGC010000004.1"/>
</dbReference>
<evidence type="ECO:0000313" key="2">
    <source>
        <dbReference type="Proteomes" id="UP000027192"/>
    </source>
</evidence>
<evidence type="ECO:0000313" key="1">
    <source>
        <dbReference type="EMBL" id="KDM91021.1"/>
    </source>
</evidence>
<dbReference type="EMBL" id="JMIB01000027">
    <property type="protein sequence ID" value="KDM91021.1"/>
    <property type="molecule type" value="Genomic_DNA"/>
</dbReference>
<name>A0A066RPH6_9GAMM</name>
<accession>A0A066RPH6</accession>
<organism evidence="1 2">
    <name type="scientific">Photobacterium galatheae</name>
    <dbReference type="NCBI Taxonomy" id="1654360"/>
    <lineage>
        <taxon>Bacteria</taxon>
        <taxon>Pseudomonadati</taxon>
        <taxon>Pseudomonadota</taxon>
        <taxon>Gammaproteobacteria</taxon>
        <taxon>Vibrionales</taxon>
        <taxon>Vibrionaceae</taxon>
        <taxon>Photobacterium</taxon>
    </lineage>
</organism>
<dbReference type="OrthoDB" id="2989600at2"/>